<feature type="coiled-coil region" evidence="2">
    <location>
        <begin position="156"/>
        <end position="214"/>
    </location>
</feature>
<evidence type="ECO:0000313" key="5">
    <source>
        <dbReference type="Proteomes" id="UP000034154"/>
    </source>
</evidence>
<name>A0A0G1JKE4_9BACT</name>
<dbReference type="PANTHER" id="PTHR21666">
    <property type="entry name" value="PEPTIDASE-RELATED"/>
    <property type="match status" value="1"/>
</dbReference>
<keyword evidence="2" id="KW-0175">Coiled coil</keyword>
<feature type="coiled-coil region" evidence="2">
    <location>
        <begin position="47"/>
        <end position="81"/>
    </location>
</feature>
<dbReference type="Pfam" id="PF01551">
    <property type="entry name" value="Peptidase_M23"/>
    <property type="match status" value="1"/>
</dbReference>
<dbReference type="GO" id="GO:0004222">
    <property type="term" value="F:metalloendopeptidase activity"/>
    <property type="evidence" value="ECO:0007669"/>
    <property type="project" value="TreeGrafter"/>
</dbReference>
<evidence type="ECO:0000313" key="4">
    <source>
        <dbReference type="EMBL" id="KKT72041.1"/>
    </source>
</evidence>
<proteinExistence type="predicted"/>
<dbReference type="InterPro" id="IPR011055">
    <property type="entry name" value="Dup_hybrid_motif"/>
</dbReference>
<sequence length="403" mass="45053">MDFWRKLIFVSIISSLFFQSGSILVLAETGEDIQQINDEIAARKVKIDQINSKINDYQAKIKQAESQQISLSNEIEILDNHEAQTELEIQLTNEEISTTDSEIKLTENSIAESQETLDRQAEIMASILREIRVADRVSVVEWFFGTESFSDLFGRIEDLETINSDLSNSLEQTKETKISLQTHKQEQENHLLTLESLQKDLADKIELLGNQKEAKTVLIAETAQSEANFQSLLNELLAEEQYVNRQIANLQYGIEQKLKDGDSAGDSSALSWPVYPERGLSATFHDPTYPFRYLFEHPGIDIPVSVGTPIKSVAPGYVAWVKEGTQYGYYVLVIHANGIATLYAHLSKILVEPDQFMARGEAVGLSGGRPGMPGAGLSTGPHLHFEVRKDGIPTNPMNYLVAY</sequence>
<dbReference type="InterPro" id="IPR016047">
    <property type="entry name" value="M23ase_b-sheet_dom"/>
</dbReference>
<dbReference type="InterPro" id="IPR050570">
    <property type="entry name" value="Cell_wall_metabolism_enzyme"/>
</dbReference>
<dbReference type="Proteomes" id="UP000034154">
    <property type="component" value="Unassembled WGS sequence"/>
</dbReference>
<protein>
    <submittedName>
        <fullName evidence="4">Peptidase M23</fullName>
    </submittedName>
</protein>
<accession>A0A0G1JKE4</accession>
<dbReference type="PANTHER" id="PTHR21666:SF289">
    <property type="entry name" value="L-ALA--D-GLU ENDOPEPTIDASE"/>
    <property type="match status" value="1"/>
</dbReference>
<keyword evidence="1" id="KW-0732">Signal</keyword>
<organism evidence="4 5">
    <name type="scientific">Candidatus Uhrbacteria bacterium GW2011_GWF2_44_350</name>
    <dbReference type="NCBI Taxonomy" id="1619000"/>
    <lineage>
        <taxon>Bacteria</taxon>
        <taxon>Candidatus Uhriibacteriota</taxon>
    </lineage>
</organism>
<evidence type="ECO:0000256" key="2">
    <source>
        <dbReference type="SAM" id="Coils"/>
    </source>
</evidence>
<dbReference type="EMBL" id="LCJB01000002">
    <property type="protein sequence ID" value="KKT72041.1"/>
    <property type="molecule type" value="Genomic_DNA"/>
</dbReference>
<dbReference type="Gene3D" id="2.70.70.10">
    <property type="entry name" value="Glucose Permease (Domain IIA)"/>
    <property type="match status" value="1"/>
</dbReference>
<evidence type="ECO:0000259" key="3">
    <source>
        <dbReference type="Pfam" id="PF01551"/>
    </source>
</evidence>
<dbReference type="Gene3D" id="6.10.250.3150">
    <property type="match status" value="1"/>
</dbReference>
<dbReference type="AlphaFoldDB" id="A0A0G1JKE4"/>
<dbReference type="SUPFAM" id="SSF51261">
    <property type="entry name" value="Duplicated hybrid motif"/>
    <property type="match status" value="1"/>
</dbReference>
<feature type="domain" description="M23ase beta-sheet core" evidence="3">
    <location>
        <begin position="297"/>
        <end position="396"/>
    </location>
</feature>
<dbReference type="CDD" id="cd12797">
    <property type="entry name" value="M23_peptidase"/>
    <property type="match status" value="1"/>
</dbReference>
<reference evidence="4 5" key="1">
    <citation type="journal article" date="2015" name="Nature">
        <title>rRNA introns, odd ribosomes, and small enigmatic genomes across a large radiation of phyla.</title>
        <authorList>
            <person name="Brown C.T."/>
            <person name="Hug L.A."/>
            <person name="Thomas B.C."/>
            <person name="Sharon I."/>
            <person name="Castelle C.J."/>
            <person name="Singh A."/>
            <person name="Wilkins M.J."/>
            <person name="Williams K.H."/>
            <person name="Banfield J.F."/>
        </authorList>
    </citation>
    <scope>NUCLEOTIDE SEQUENCE [LARGE SCALE GENOMIC DNA]</scope>
</reference>
<gene>
    <name evidence="4" type="ORF">UW63_C0002G0009</name>
</gene>
<evidence type="ECO:0000256" key="1">
    <source>
        <dbReference type="ARBA" id="ARBA00022729"/>
    </source>
</evidence>
<comment type="caution">
    <text evidence="4">The sequence shown here is derived from an EMBL/GenBank/DDBJ whole genome shotgun (WGS) entry which is preliminary data.</text>
</comment>